<dbReference type="EMBL" id="ACFU01000007">
    <property type="protein sequence ID" value="EEF14324.1"/>
    <property type="molecule type" value="Genomic_DNA"/>
</dbReference>
<organism evidence="1 2">
    <name type="scientific">Campylobacter rectus RM3267</name>
    <dbReference type="NCBI Taxonomy" id="553218"/>
    <lineage>
        <taxon>Bacteria</taxon>
        <taxon>Pseudomonadati</taxon>
        <taxon>Campylobacterota</taxon>
        <taxon>Epsilonproteobacteria</taxon>
        <taxon>Campylobacterales</taxon>
        <taxon>Campylobacteraceae</taxon>
        <taxon>Campylobacter</taxon>
    </lineage>
</organism>
<gene>
    <name evidence="1" type="ORF">CAMRE0001_2735</name>
</gene>
<reference evidence="1 2" key="1">
    <citation type="submission" date="2008-08" db="EMBL/GenBank/DDBJ databases">
        <authorList>
            <person name="Madupu R."/>
            <person name="Durkin A.S."/>
            <person name="Torralba M."/>
            <person name="Methe B."/>
            <person name="Sutton G.G."/>
            <person name="Strausberg R.L."/>
            <person name="Nelson K.E."/>
        </authorList>
    </citation>
    <scope>NUCLEOTIDE SEQUENCE [LARGE SCALE GENOMIC DNA]</scope>
    <source>
        <strain evidence="1 2">RM3267</strain>
    </source>
</reference>
<keyword evidence="2" id="KW-1185">Reference proteome</keyword>
<comment type="caution">
    <text evidence="1">The sequence shown here is derived from an EMBL/GenBank/DDBJ whole genome shotgun (WGS) entry which is preliminary data.</text>
</comment>
<sequence>MRYRIYALKPCSNLALLAAATLFIAKLFDLSNLYKFEELKLPPNLRA</sequence>
<dbReference type="Proteomes" id="UP000003082">
    <property type="component" value="Unassembled WGS sequence"/>
</dbReference>
<evidence type="ECO:0000313" key="1">
    <source>
        <dbReference type="EMBL" id="EEF14324.1"/>
    </source>
</evidence>
<evidence type="ECO:0000313" key="2">
    <source>
        <dbReference type="Proteomes" id="UP000003082"/>
    </source>
</evidence>
<protein>
    <submittedName>
        <fullName evidence="1">Uncharacterized protein</fullName>
    </submittedName>
</protein>
<accession>B9D0T9</accession>
<dbReference type="AlphaFoldDB" id="B9D0T9"/>
<name>B9D0T9_CAMRE</name>
<dbReference type="STRING" id="553218.CAMRE0001_2735"/>
<proteinExistence type="predicted"/>